<feature type="region of interest" description="Disordered" evidence="1">
    <location>
        <begin position="204"/>
        <end position="225"/>
    </location>
</feature>
<proteinExistence type="predicted"/>
<evidence type="ECO:0000313" key="3">
    <source>
        <dbReference type="EMBL" id="NEK17457.1"/>
    </source>
</evidence>
<dbReference type="EMBL" id="WUFV01000013">
    <property type="protein sequence ID" value="NEK17457.1"/>
    <property type="molecule type" value="Genomic_DNA"/>
</dbReference>
<evidence type="ECO:0000259" key="2">
    <source>
        <dbReference type="SMART" id="SM00953"/>
    </source>
</evidence>
<accession>A0A7K3VL60</accession>
<protein>
    <submittedName>
        <fullName evidence="3">RES domain-containing protein</fullName>
    </submittedName>
</protein>
<name>A0A7K3VL60_RHILE</name>
<gene>
    <name evidence="3" type="ORF">GR257_21750</name>
</gene>
<sequence length="416" mass="47200">MRLCPSCFDDRSLQRLIAAIRRDAPNEKCSFHGNLKGVEIREVGRLVSEVVQSNFDPGPYDDESDDFWQPGVEGRGLEEILQDITKSVSREVDRTLAEELVREERYWLDDDEYSFFSLGDTYVPTSAENFGHSALWKDFRRSVQHEQRFFNSSAKEAIAKIFDAVHLQKDSLGNPSVYKISPGESMSRFFRCRIANDPRVQTDIAKDPDKQLGPPPDRLRRPGRMNPAGIAALYGAYTMETCIAELRPPVGSTIAGAQFEFTRPTWVLDTTRFQRPGRQLSYFAAEHRKRSEQWTFMQRFRHEISQPVLPDDEYLDYIPTQAVAEYLCNHHEFPVRGGRGKIEAIIFNSAQSPENGRNIVLVGPSADPSAKQRPSTSFEDLFDTASVPKPAVRIVQGSVEFRVVRSSSIETTPADI</sequence>
<dbReference type="Pfam" id="PF08808">
    <property type="entry name" value="RES"/>
    <property type="match status" value="1"/>
</dbReference>
<dbReference type="RefSeq" id="WP_164048068.1">
    <property type="nucleotide sequence ID" value="NZ_WUFV01000013.1"/>
</dbReference>
<comment type="caution">
    <text evidence="3">The sequence shown here is derived from an EMBL/GenBank/DDBJ whole genome shotgun (WGS) entry which is preliminary data.</text>
</comment>
<feature type="domain" description="RES" evidence="2">
    <location>
        <begin position="208"/>
        <end position="373"/>
    </location>
</feature>
<dbReference type="Proteomes" id="UP000471705">
    <property type="component" value="Unassembled WGS sequence"/>
</dbReference>
<evidence type="ECO:0000256" key="1">
    <source>
        <dbReference type="SAM" id="MobiDB-lite"/>
    </source>
</evidence>
<dbReference type="AlphaFoldDB" id="A0A7K3VL60"/>
<dbReference type="SMART" id="SM00953">
    <property type="entry name" value="RES"/>
    <property type="match status" value="1"/>
</dbReference>
<dbReference type="InterPro" id="IPR014914">
    <property type="entry name" value="RES_dom"/>
</dbReference>
<evidence type="ECO:0000313" key="4">
    <source>
        <dbReference type="Proteomes" id="UP000471705"/>
    </source>
</evidence>
<reference evidence="3 4" key="1">
    <citation type="submission" date="2019-12" db="EMBL/GenBank/DDBJ databases">
        <title>Rhizobium genotypes associated with high levels of biological nitrogen fixation by grain legumes in a temperate-maritime cropping system.</title>
        <authorList>
            <person name="Maluk M."/>
            <person name="Francesc Ferrando Molina F."/>
            <person name="Lopez Del Egido L."/>
            <person name="Lafos M."/>
            <person name="Langarica-Fuentes A."/>
            <person name="Gebre Yohannes G."/>
            <person name="Young M.W."/>
            <person name="Martin P."/>
            <person name="Gantlett R."/>
            <person name="Kenicer G."/>
            <person name="Hawes C."/>
            <person name="Begg G.S."/>
            <person name="Quilliam R.S."/>
            <person name="Squire G.R."/>
            <person name="Poole P.S."/>
            <person name="Young P.W."/>
            <person name="Iannetta P.M."/>
            <person name="James E.K."/>
        </authorList>
    </citation>
    <scope>NUCLEOTIDE SEQUENCE [LARGE SCALE GENOMIC DNA]</scope>
    <source>
        <strain evidence="3 4">JHI54</strain>
    </source>
</reference>
<organism evidence="3 4">
    <name type="scientific">Rhizobium leguminosarum</name>
    <dbReference type="NCBI Taxonomy" id="384"/>
    <lineage>
        <taxon>Bacteria</taxon>
        <taxon>Pseudomonadati</taxon>
        <taxon>Pseudomonadota</taxon>
        <taxon>Alphaproteobacteria</taxon>
        <taxon>Hyphomicrobiales</taxon>
        <taxon>Rhizobiaceae</taxon>
        <taxon>Rhizobium/Agrobacterium group</taxon>
        <taxon>Rhizobium</taxon>
    </lineage>
</organism>